<dbReference type="AlphaFoldDB" id="A0A7G6VWQ8"/>
<dbReference type="Pfam" id="PF00106">
    <property type="entry name" value="adh_short"/>
    <property type="match status" value="1"/>
</dbReference>
<dbReference type="Proteomes" id="UP000515297">
    <property type="component" value="Chromosome"/>
</dbReference>
<evidence type="ECO:0000256" key="2">
    <source>
        <dbReference type="SAM" id="MobiDB-lite"/>
    </source>
</evidence>
<keyword evidence="1" id="KW-0560">Oxidoreductase</keyword>
<reference evidence="3 4" key="1">
    <citation type="submission" date="2020-08" db="EMBL/GenBank/DDBJ databases">
        <authorList>
            <person name="Liu G."/>
            <person name="Sun C."/>
        </authorList>
    </citation>
    <scope>NUCLEOTIDE SEQUENCE [LARGE SCALE GENOMIC DNA]</scope>
    <source>
        <strain evidence="3 4">OT19</strain>
    </source>
</reference>
<dbReference type="InterPro" id="IPR036291">
    <property type="entry name" value="NAD(P)-bd_dom_sf"/>
</dbReference>
<feature type="compositionally biased region" description="Basic residues" evidence="2">
    <location>
        <begin position="1"/>
        <end position="11"/>
    </location>
</feature>
<dbReference type="PRINTS" id="PR00081">
    <property type="entry name" value="GDHRDH"/>
</dbReference>
<dbReference type="InterPro" id="IPR002347">
    <property type="entry name" value="SDR_fam"/>
</dbReference>
<gene>
    <name evidence="3" type="ORF">H4O24_06025</name>
</gene>
<protein>
    <submittedName>
        <fullName evidence="3">SDR family NAD(P)-dependent oxidoreductase</fullName>
    </submittedName>
</protein>
<accession>A0A7G6VWQ8</accession>
<dbReference type="SUPFAM" id="SSF51735">
    <property type="entry name" value="NAD(P)-binding Rossmann-fold domains"/>
    <property type="match status" value="1"/>
</dbReference>
<dbReference type="GO" id="GO:0016491">
    <property type="term" value="F:oxidoreductase activity"/>
    <property type="evidence" value="ECO:0007669"/>
    <property type="project" value="UniProtKB-KW"/>
</dbReference>
<dbReference type="Gene3D" id="3.40.50.720">
    <property type="entry name" value="NAD(P)-binding Rossmann-like Domain"/>
    <property type="match status" value="1"/>
</dbReference>
<dbReference type="CDD" id="cd05327">
    <property type="entry name" value="retinol-DH_like_SDR_c_like"/>
    <property type="match status" value="1"/>
</dbReference>
<dbReference type="PANTHER" id="PTHR43157">
    <property type="entry name" value="PHOSPHATIDYLINOSITOL-GLYCAN BIOSYNTHESIS CLASS F PROTEIN-RELATED"/>
    <property type="match status" value="1"/>
</dbReference>
<evidence type="ECO:0000313" key="3">
    <source>
        <dbReference type="EMBL" id="QNE06173.1"/>
    </source>
</evidence>
<evidence type="ECO:0000256" key="1">
    <source>
        <dbReference type="ARBA" id="ARBA00023002"/>
    </source>
</evidence>
<dbReference type="NCBIfam" id="NF004846">
    <property type="entry name" value="PRK06197.1"/>
    <property type="match status" value="1"/>
</dbReference>
<dbReference type="PANTHER" id="PTHR43157:SF31">
    <property type="entry name" value="PHOSPHATIDYLINOSITOL-GLYCAN BIOSYNTHESIS CLASS F PROTEIN"/>
    <property type="match status" value="1"/>
</dbReference>
<feature type="compositionally biased region" description="Basic and acidic residues" evidence="2">
    <location>
        <begin position="12"/>
        <end position="26"/>
    </location>
</feature>
<feature type="region of interest" description="Disordered" evidence="2">
    <location>
        <begin position="1"/>
        <end position="41"/>
    </location>
</feature>
<dbReference type="EMBL" id="CP060052">
    <property type="protein sequence ID" value="QNE06173.1"/>
    <property type="molecule type" value="Genomic_DNA"/>
</dbReference>
<evidence type="ECO:0000313" key="4">
    <source>
        <dbReference type="Proteomes" id="UP000515297"/>
    </source>
</evidence>
<organism evidence="3 4">
    <name type="scientific">Croceicoccus marinus</name>
    <dbReference type="NCBI Taxonomy" id="450378"/>
    <lineage>
        <taxon>Bacteria</taxon>
        <taxon>Pseudomonadati</taxon>
        <taxon>Pseudomonadota</taxon>
        <taxon>Alphaproteobacteria</taxon>
        <taxon>Sphingomonadales</taxon>
        <taxon>Erythrobacteraceae</taxon>
        <taxon>Croceicoccus</taxon>
    </lineage>
</organism>
<sequence length="390" mass="41168">MALARARHRQGRREGAVHLGRVDHRQGTPRPADARGGGAASALRLGPQRGIRHAGAPGGAAHIWSDAAAPPQFRAGRADGDAAVNEFTGDDLTDQSGKCYVVTGANAGIGFAIAQALAGKGARVVMACRSEERARAAMDRMRPGDPAADLAFLPLDQADLASVRKAAALAAAEPRIDALINNAGVMVPPLSFTKDGFEMQFGVNHLGTFALTALMLPLLEKTAADHGEARVVVTASIAHKKGRIDFDNLDGSRGYARMPFYQQSKLANLLFAAELDRRLRAQGSRVKAVACHPGVAQSELTRHIPLRRFFTPLAGLVLNTSRQGAWPALQAACDPALQGGEYVGSRGLFEARGPSGPAWRSAAARDPELARRLWDVSVQMTGVDPGLPPA</sequence>
<proteinExistence type="predicted"/>
<name>A0A7G6VWQ8_9SPHN</name>